<reference evidence="4 5" key="1">
    <citation type="submission" date="2019-09" db="EMBL/GenBank/DDBJ databases">
        <title>Draft genome sequencing of Hungatella hathewayi 123Y-2.</title>
        <authorList>
            <person name="Lv Q."/>
            <person name="Li S."/>
        </authorList>
    </citation>
    <scope>NUCLEOTIDE SEQUENCE [LARGE SCALE GENOMIC DNA]</scope>
    <source>
        <strain evidence="4 5">123Y-2</strain>
    </source>
</reference>
<feature type="domain" description="Sulfatase N-terminal" evidence="3">
    <location>
        <begin position="9"/>
        <end position="367"/>
    </location>
</feature>
<dbReference type="GO" id="GO:0005737">
    <property type="term" value="C:cytoplasm"/>
    <property type="evidence" value="ECO:0007669"/>
    <property type="project" value="TreeGrafter"/>
</dbReference>
<dbReference type="Gene3D" id="3.40.720.10">
    <property type="entry name" value="Alkaline Phosphatase, subunit A"/>
    <property type="match status" value="1"/>
</dbReference>
<dbReference type="SUPFAM" id="SSF53649">
    <property type="entry name" value="Alkaline phosphatase-like"/>
    <property type="match status" value="1"/>
</dbReference>
<dbReference type="RefSeq" id="WP_155560707.1">
    <property type="nucleotide sequence ID" value="NZ_JBDMEG010000007.1"/>
</dbReference>
<comment type="caution">
    <text evidence="4">The sequence shown here is derived from an EMBL/GenBank/DDBJ whole genome shotgun (WGS) entry which is preliminary data.</text>
</comment>
<dbReference type="AlphaFoldDB" id="A0AAW9WAG5"/>
<evidence type="ECO:0000256" key="1">
    <source>
        <dbReference type="ARBA" id="ARBA00022723"/>
    </source>
</evidence>
<proteinExistence type="predicted"/>
<sequence length="497" mass="57369">MDQETRKSNFLIFMTDQQLGTTQQSGGPAYMPNLERLKRHGVTFQEAYCPSPHCCPSRASFFSGLYPSEHGIWNNIDLADAFSHGLNEGIRLFSEDLKEAGYQMYFSGKWHVSAEEGPGDRGFGPWIYPPQEGRYKQWKKTPFMGDWDWLLEDDYITEVRGRGDGEISRVGFPPYTQYGVKENPFGDGDVVSCAEDWLEKVSEDEPFCMYVGTLGPHDPYFVPEEYLDLYPDESMELPVSWTDRMLDKPNLYRRTRERFDQLDETEQKRSLKHYLAFCSYEDALFGRLLDVLGRRNLLENTVVLYVSDHGDYAGAHGLWTKGLPCFKEAYHICSVMGYGGIKAEGAVIGHRVSLLDYAPTFLDLAGILKADVTAGRQRFSGYSLKPFLEGRIPENWREETYTQSDGNECYGIQRSIFTDEYHLVFNGFDYDELYDLRKDPDCMKNVIEEQQYETVIYDLYRKLWRFAYLHRDALGDPYITTALARYGPGIIRGVNRE</sequence>
<dbReference type="Pfam" id="PF00884">
    <property type="entry name" value="Sulfatase"/>
    <property type="match status" value="1"/>
</dbReference>
<gene>
    <name evidence="4" type="ORF">GNE07_04035</name>
</gene>
<evidence type="ECO:0000313" key="4">
    <source>
        <dbReference type="EMBL" id="MUB62240.1"/>
    </source>
</evidence>
<dbReference type="GO" id="GO:0008484">
    <property type="term" value="F:sulfuric ester hydrolase activity"/>
    <property type="evidence" value="ECO:0007669"/>
    <property type="project" value="TreeGrafter"/>
</dbReference>
<dbReference type="InterPro" id="IPR000917">
    <property type="entry name" value="Sulfatase_N"/>
</dbReference>
<evidence type="ECO:0000256" key="2">
    <source>
        <dbReference type="ARBA" id="ARBA00022801"/>
    </source>
</evidence>
<organism evidence="4 5">
    <name type="scientific">Hungatella hathewayi</name>
    <dbReference type="NCBI Taxonomy" id="154046"/>
    <lineage>
        <taxon>Bacteria</taxon>
        <taxon>Bacillati</taxon>
        <taxon>Bacillota</taxon>
        <taxon>Clostridia</taxon>
        <taxon>Lachnospirales</taxon>
        <taxon>Lachnospiraceae</taxon>
        <taxon>Hungatella</taxon>
    </lineage>
</organism>
<evidence type="ECO:0000313" key="5">
    <source>
        <dbReference type="Proteomes" id="UP000434223"/>
    </source>
</evidence>
<dbReference type="PANTHER" id="PTHR45953:SF1">
    <property type="entry name" value="IDURONATE 2-SULFATASE"/>
    <property type="match status" value="1"/>
</dbReference>
<keyword evidence="2 4" id="KW-0378">Hydrolase</keyword>
<protein>
    <submittedName>
        <fullName evidence="4">Sulfatase-like hydrolase/transferase</fullName>
    </submittedName>
</protein>
<keyword evidence="1" id="KW-0479">Metal-binding</keyword>
<dbReference type="GO" id="GO:0046872">
    <property type="term" value="F:metal ion binding"/>
    <property type="evidence" value="ECO:0007669"/>
    <property type="project" value="UniProtKB-KW"/>
</dbReference>
<dbReference type="EMBL" id="WNME01000002">
    <property type="protein sequence ID" value="MUB62240.1"/>
    <property type="molecule type" value="Genomic_DNA"/>
</dbReference>
<accession>A0AAW9WAG5</accession>
<dbReference type="Proteomes" id="UP000434223">
    <property type="component" value="Unassembled WGS sequence"/>
</dbReference>
<dbReference type="CDD" id="cd16033">
    <property type="entry name" value="sulfatase_like"/>
    <property type="match status" value="1"/>
</dbReference>
<dbReference type="PANTHER" id="PTHR45953">
    <property type="entry name" value="IDURONATE 2-SULFATASE"/>
    <property type="match status" value="1"/>
</dbReference>
<dbReference type="InterPro" id="IPR017850">
    <property type="entry name" value="Alkaline_phosphatase_core_sf"/>
</dbReference>
<name>A0AAW9WAG5_9FIRM</name>
<evidence type="ECO:0000259" key="3">
    <source>
        <dbReference type="Pfam" id="PF00884"/>
    </source>
</evidence>